<dbReference type="Proteomes" id="UP000006875">
    <property type="component" value="Plasmid pILYOP01"/>
</dbReference>
<organism evidence="2 3">
    <name type="scientific">Ilyobacter polytropus (strain ATCC 51220 / DSM 2926 / LMG 16218 / CuHBu1)</name>
    <dbReference type="NCBI Taxonomy" id="572544"/>
    <lineage>
        <taxon>Bacteria</taxon>
        <taxon>Fusobacteriati</taxon>
        <taxon>Fusobacteriota</taxon>
        <taxon>Fusobacteriia</taxon>
        <taxon>Fusobacteriales</taxon>
        <taxon>Fusobacteriaceae</taxon>
        <taxon>Ilyobacter</taxon>
    </lineage>
</organism>
<name>E3HBJ7_ILYPC</name>
<dbReference type="AlphaFoldDB" id="E3HBJ7"/>
<evidence type="ECO:0000313" key="3">
    <source>
        <dbReference type="Proteomes" id="UP000006875"/>
    </source>
</evidence>
<accession>E3HBJ7</accession>
<keyword evidence="2" id="KW-0614">Plasmid</keyword>
<dbReference type="EMBL" id="CP002282">
    <property type="protein sequence ID" value="ADO83693.1"/>
    <property type="molecule type" value="Genomic_DNA"/>
</dbReference>
<keyword evidence="1" id="KW-0812">Transmembrane</keyword>
<evidence type="ECO:0000256" key="1">
    <source>
        <dbReference type="SAM" id="Phobius"/>
    </source>
</evidence>
<feature type="transmembrane region" description="Helical" evidence="1">
    <location>
        <begin position="12"/>
        <end position="29"/>
    </location>
</feature>
<dbReference type="KEGG" id="ipo:Ilyop_1922"/>
<proteinExistence type="predicted"/>
<dbReference type="HOGENOM" id="CLU_182158_0_0_0"/>
<gene>
    <name evidence="2" type="ordered locus">Ilyop_1922</name>
</gene>
<dbReference type="RefSeq" id="WP_013388355.1">
    <property type="nucleotide sequence ID" value="NC_014633.1"/>
</dbReference>
<protein>
    <submittedName>
        <fullName evidence="2">Uncharacterized protein</fullName>
    </submittedName>
</protein>
<keyword evidence="1" id="KW-1133">Transmembrane helix</keyword>
<evidence type="ECO:0000313" key="2">
    <source>
        <dbReference type="EMBL" id="ADO83693.1"/>
    </source>
</evidence>
<keyword evidence="3" id="KW-1185">Reference proteome</keyword>
<sequence>MERILDFLSENAALLWPLAIFLVGWILPVPKFLALGRKAAETIPPSLAKLIADRLKAFERGLLNSDVNGDINLVDNETVKNELKKVKLDLGLKE</sequence>
<geneLocation type="plasmid" evidence="2 3">
    <name>pILYOP01</name>
</geneLocation>
<keyword evidence="1" id="KW-0472">Membrane</keyword>
<reference evidence="2 3" key="1">
    <citation type="journal article" date="2010" name="Stand. Genomic Sci.">
        <title>Complete genome sequence of Ilyobacter polytropus type strain (CuHbu1).</title>
        <authorList>
            <person name="Sikorski J."/>
            <person name="Chertkov O."/>
            <person name="Lapidus A."/>
            <person name="Nolan M."/>
            <person name="Lucas S."/>
            <person name="Del Rio T.G."/>
            <person name="Tice H."/>
            <person name="Cheng J.F."/>
            <person name="Tapia R."/>
            <person name="Han C."/>
            <person name="Goodwin L."/>
            <person name="Pitluck S."/>
            <person name="Liolios K."/>
            <person name="Ivanova N."/>
            <person name="Mavromatis K."/>
            <person name="Mikhailova N."/>
            <person name="Pati A."/>
            <person name="Chen A."/>
            <person name="Palaniappan K."/>
            <person name="Land M."/>
            <person name="Hauser L."/>
            <person name="Chang Y.J."/>
            <person name="Jeffries C.D."/>
            <person name="Brambilla E."/>
            <person name="Yasawong M."/>
            <person name="Rohde M."/>
            <person name="Pukall R."/>
            <person name="Spring S."/>
            <person name="Goker M."/>
            <person name="Woyke T."/>
            <person name="Bristow J."/>
            <person name="Eisen J.A."/>
            <person name="Markowitz V."/>
            <person name="Hugenholtz P."/>
            <person name="Kyrpides N.C."/>
            <person name="Klenk H.P."/>
        </authorList>
    </citation>
    <scope>NUCLEOTIDE SEQUENCE [LARGE SCALE GENOMIC DNA]</scope>
    <source>
        <strain evidence="3">ATCC 51220 / DSM 2926 / LMG 16218 / CuHBu1</strain>
        <plasmid evidence="3">pILYOP01</plasmid>
    </source>
</reference>